<accession>A0A0N5A4G8</accession>
<dbReference type="Proteomes" id="UP000038045">
    <property type="component" value="Unplaced"/>
</dbReference>
<dbReference type="AlphaFoldDB" id="A0A0N5A4G8"/>
<dbReference type="STRING" id="131310.A0A0N5A4G8"/>
<keyword evidence="1" id="KW-0677">Repeat</keyword>
<dbReference type="PANTHER" id="PTHR24637:SF421">
    <property type="entry name" value="CUTICLE COLLAGEN DPY-2"/>
    <property type="match status" value="1"/>
</dbReference>
<name>A0A0N5A4G8_PARTI</name>
<evidence type="ECO:0000313" key="4">
    <source>
        <dbReference type="WBParaSite" id="PTRK_0001652600.1"/>
    </source>
</evidence>
<evidence type="ECO:0000256" key="2">
    <source>
        <dbReference type="SAM" id="MobiDB-lite"/>
    </source>
</evidence>
<evidence type="ECO:0000256" key="1">
    <source>
        <dbReference type="ARBA" id="ARBA00022737"/>
    </source>
</evidence>
<sequence length="449" mass="49282">MYEVESIVSMVKEKGNKAWKDVTEMKKSLGIMRFTVKRNSYYQESDSIQNNEYKTEYQQTPTYGYGIMLLKCCCSSPELMKYQKEYVINYKCPVGPKGLKGDIGEKGSDGIPGYPGVNGISYPKYPVKSNRFYMPKMDYGYGIESSFNGVFNEIYTKEHCGNCPQGPPGLPGPRGTPGSRGVKGVKGKPGKNGKNGKAGKVGPVGAKGSPGYIGIQGVCGPKGLDGYKRTIGQPGLKGQIGQSGVPGLRGPPGEPGSTGPNGMRGMEGEQGVKGQCGSDGVPGQQGPPGSPGKDGMYCLCPPKTVKKETEYYSNYQDSMLRTTEKYDTDIFTTTENIKYESNNYGYEDKQSRQVFFPPSISPLDSHYNIASPSSNYNSQIEIEPPGYNENNLYKQKGNKNFVSSGFTAPRIEHPQDITMPQTYTANVGRYLKTRHVNKERFKMKRFVGH</sequence>
<organism evidence="3 4">
    <name type="scientific">Parastrongyloides trichosuri</name>
    <name type="common">Possum-specific nematode worm</name>
    <dbReference type="NCBI Taxonomy" id="131310"/>
    <lineage>
        <taxon>Eukaryota</taxon>
        <taxon>Metazoa</taxon>
        <taxon>Ecdysozoa</taxon>
        <taxon>Nematoda</taxon>
        <taxon>Chromadorea</taxon>
        <taxon>Rhabditida</taxon>
        <taxon>Tylenchina</taxon>
        <taxon>Panagrolaimomorpha</taxon>
        <taxon>Strongyloidoidea</taxon>
        <taxon>Strongyloididae</taxon>
        <taxon>Parastrongyloides</taxon>
    </lineage>
</organism>
<protein>
    <submittedName>
        <fullName evidence="4">Collagen triple helix repeat-containing protein</fullName>
    </submittedName>
</protein>
<evidence type="ECO:0000313" key="3">
    <source>
        <dbReference type="Proteomes" id="UP000038045"/>
    </source>
</evidence>
<reference evidence="4" key="1">
    <citation type="submission" date="2017-02" db="UniProtKB">
        <authorList>
            <consortium name="WormBaseParasite"/>
        </authorList>
    </citation>
    <scope>IDENTIFICATION</scope>
</reference>
<dbReference type="InterPro" id="IPR008160">
    <property type="entry name" value="Collagen"/>
</dbReference>
<proteinExistence type="predicted"/>
<dbReference type="WBParaSite" id="PTRK_0001652600.1">
    <property type="protein sequence ID" value="PTRK_0001652600.1"/>
    <property type="gene ID" value="PTRK_0001652600"/>
</dbReference>
<dbReference type="Pfam" id="PF01391">
    <property type="entry name" value="Collagen"/>
    <property type="match status" value="2"/>
</dbReference>
<dbReference type="PANTHER" id="PTHR24637">
    <property type="entry name" value="COLLAGEN"/>
    <property type="match status" value="1"/>
</dbReference>
<keyword evidence="3" id="KW-1185">Reference proteome</keyword>
<feature type="region of interest" description="Disordered" evidence="2">
    <location>
        <begin position="237"/>
        <end position="294"/>
    </location>
</feature>
<feature type="region of interest" description="Disordered" evidence="2">
    <location>
        <begin position="165"/>
        <end position="203"/>
    </location>
</feature>